<evidence type="ECO:0000256" key="2">
    <source>
        <dbReference type="PROSITE-ProRule" id="PRU00124"/>
    </source>
</evidence>
<accession>A0A7I8WE48</accession>
<dbReference type="Proteomes" id="UP000549394">
    <property type="component" value="Unassembled WGS sequence"/>
</dbReference>
<gene>
    <name evidence="3" type="ORF">DGYR_LOCUS13610</name>
</gene>
<dbReference type="CDD" id="cd00112">
    <property type="entry name" value="LDLa"/>
    <property type="match status" value="1"/>
</dbReference>
<dbReference type="SMART" id="SM00192">
    <property type="entry name" value="LDLa"/>
    <property type="match status" value="3"/>
</dbReference>
<dbReference type="SUPFAM" id="SSF57424">
    <property type="entry name" value="LDL receptor-like module"/>
    <property type="match status" value="2"/>
</dbReference>
<name>A0A7I8WE48_9ANNE</name>
<dbReference type="EMBL" id="CAJFCJ010000044">
    <property type="protein sequence ID" value="CAD5126362.1"/>
    <property type="molecule type" value="Genomic_DNA"/>
</dbReference>
<evidence type="ECO:0000313" key="3">
    <source>
        <dbReference type="EMBL" id="CAD5126362.1"/>
    </source>
</evidence>
<comment type="caution">
    <text evidence="2">Lacks conserved residue(s) required for the propagation of feature annotation.</text>
</comment>
<dbReference type="PRINTS" id="PR00261">
    <property type="entry name" value="LDLRECEPTOR"/>
</dbReference>
<protein>
    <submittedName>
        <fullName evidence="3">DgyrCDS14505</fullName>
    </submittedName>
</protein>
<proteinExistence type="predicted"/>
<evidence type="ECO:0000256" key="1">
    <source>
        <dbReference type="ARBA" id="ARBA00023157"/>
    </source>
</evidence>
<evidence type="ECO:0000313" key="4">
    <source>
        <dbReference type="Proteomes" id="UP000549394"/>
    </source>
</evidence>
<dbReference type="AlphaFoldDB" id="A0A7I8WE48"/>
<keyword evidence="1 2" id="KW-1015">Disulfide bond</keyword>
<dbReference type="InterPro" id="IPR002172">
    <property type="entry name" value="LDrepeatLR_classA_rpt"/>
</dbReference>
<organism evidence="3 4">
    <name type="scientific">Dimorphilus gyrociliatus</name>
    <dbReference type="NCBI Taxonomy" id="2664684"/>
    <lineage>
        <taxon>Eukaryota</taxon>
        <taxon>Metazoa</taxon>
        <taxon>Spiralia</taxon>
        <taxon>Lophotrochozoa</taxon>
        <taxon>Annelida</taxon>
        <taxon>Polychaeta</taxon>
        <taxon>Polychaeta incertae sedis</taxon>
        <taxon>Dinophilidae</taxon>
        <taxon>Dimorphilus</taxon>
    </lineage>
</organism>
<dbReference type="OrthoDB" id="6142318at2759"/>
<dbReference type="PROSITE" id="PS50068">
    <property type="entry name" value="LDLRA_2"/>
    <property type="match status" value="2"/>
</dbReference>
<feature type="disulfide bond" evidence="2">
    <location>
        <begin position="133"/>
        <end position="148"/>
    </location>
</feature>
<feature type="disulfide bond" evidence="2">
    <location>
        <begin position="3"/>
        <end position="21"/>
    </location>
</feature>
<dbReference type="InterPro" id="IPR036055">
    <property type="entry name" value="LDL_receptor-like_sf"/>
</dbReference>
<keyword evidence="4" id="KW-1185">Reference proteome</keyword>
<sequence length="149" mass="17181">MQCANQQCIDEMKICDNERNCFDDSDEICHSDASPIPINKIACHNRGQGYCDGVCKPQWLWRDGRTDCIDQQDEPTSSSYISNRDKNCYLFYNSLGYAKTNLFLTFNCHNTTCKYGQYQCHREKYSISIEQVCDNIDHCPLGDDEIECG</sequence>
<reference evidence="3 4" key="1">
    <citation type="submission" date="2020-08" db="EMBL/GenBank/DDBJ databases">
        <authorList>
            <person name="Hejnol A."/>
        </authorList>
    </citation>
    <scope>NUCLEOTIDE SEQUENCE [LARGE SCALE GENOMIC DNA]</scope>
</reference>
<comment type="caution">
    <text evidence="3">The sequence shown here is derived from an EMBL/GenBank/DDBJ whole genome shotgun (WGS) entry which is preliminary data.</text>
</comment>
<dbReference type="Gene3D" id="4.10.400.10">
    <property type="entry name" value="Low-density Lipoprotein Receptor"/>
    <property type="match status" value="2"/>
</dbReference>